<dbReference type="AlphaFoldDB" id="A0AAD4C8I3"/>
<dbReference type="Gene3D" id="3.60.20.10">
    <property type="entry name" value="Glutamine Phosphoribosylpyrophosphate, subunit 1, domain 1"/>
    <property type="match status" value="1"/>
</dbReference>
<reference evidence="6" key="2">
    <citation type="journal article" date="2020" name="Nat. Commun.">
        <title>Large-scale genome sequencing of mycorrhizal fungi provides insights into the early evolution of symbiotic traits.</title>
        <authorList>
            <person name="Miyauchi S."/>
            <person name="Kiss E."/>
            <person name="Kuo A."/>
            <person name="Drula E."/>
            <person name="Kohler A."/>
            <person name="Sanchez-Garcia M."/>
            <person name="Morin E."/>
            <person name="Andreopoulos B."/>
            <person name="Barry K.W."/>
            <person name="Bonito G."/>
            <person name="Buee M."/>
            <person name="Carver A."/>
            <person name="Chen C."/>
            <person name="Cichocki N."/>
            <person name="Clum A."/>
            <person name="Culley D."/>
            <person name="Crous P.W."/>
            <person name="Fauchery L."/>
            <person name="Girlanda M."/>
            <person name="Hayes R.D."/>
            <person name="Keri Z."/>
            <person name="LaButti K."/>
            <person name="Lipzen A."/>
            <person name="Lombard V."/>
            <person name="Magnuson J."/>
            <person name="Maillard F."/>
            <person name="Murat C."/>
            <person name="Nolan M."/>
            <person name="Ohm R.A."/>
            <person name="Pangilinan J."/>
            <person name="Pereira M.F."/>
            <person name="Perotto S."/>
            <person name="Peter M."/>
            <person name="Pfister S."/>
            <person name="Riley R."/>
            <person name="Sitrit Y."/>
            <person name="Stielow J.B."/>
            <person name="Szollosi G."/>
            <person name="Zifcakova L."/>
            <person name="Stursova M."/>
            <person name="Spatafora J.W."/>
            <person name="Tedersoo L."/>
            <person name="Vaario L.M."/>
            <person name="Yamada A."/>
            <person name="Yan M."/>
            <person name="Wang P."/>
            <person name="Xu J."/>
            <person name="Bruns T."/>
            <person name="Baldrian P."/>
            <person name="Vilgalys R."/>
            <person name="Dunand C."/>
            <person name="Henrissat B."/>
            <person name="Grigoriev I.V."/>
            <person name="Hibbett D."/>
            <person name="Nagy L.G."/>
            <person name="Martin F.M."/>
        </authorList>
    </citation>
    <scope>NUCLEOTIDE SEQUENCE</scope>
    <source>
        <strain evidence="6">BED1</strain>
    </source>
</reference>
<dbReference type="PROSITE" id="PS51476">
    <property type="entry name" value="PROTEASOME_BETA_2"/>
    <property type="match status" value="1"/>
</dbReference>
<comment type="subcellular location">
    <subcellularLocation>
        <location evidence="5">Cytoplasm</location>
    </subcellularLocation>
    <subcellularLocation>
        <location evidence="5">Nucleus</location>
    </subcellularLocation>
</comment>
<comment type="subunit">
    <text evidence="4">The 26S proteasome consists of a 20S proteasome core and two 19S regulatory subunits. The 20S proteasome core is composed of 28 subunits that are arranged in four stacked rings, resulting in a barrel-shaped structure. The two end rings are each formed by seven alpha subunits, and the two central rings are each formed by seven beta subunits. The catalytic chamber with the active sites is on the inside of the barrel.</text>
</comment>
<gene>
    <name evidence="6" type="ORF">L210DRAFT_979691</name>
</gene>
<sequence>METSFALTGKGYVIVAADTTAARSIVKMKDDQDKIKELGSHLLMAYSGEPGPSNAYIIMPTQPTDPLLSFYSGDTIQFAEYVERNIRLYQIRHLYPLRPSAAASWIRRSLAVSLRSRNAFTVNLLIGGYDLADHKPTLYWIDYLGTVVEVPFAAHGYGSYFALSLLDRYHNPDATLEEGLATLKRCINEVSKRLVVSPDRYKVKVVDKDGVREVEL</sequence>
<evidence type="ECO:0000256" key="1">
    <source>
        <dbReference type="ARBA" id="ARBA00022490"/>
    </source>
</evidence>
<name>A0AAD4C8I3_BOLED</name>
<keyword evidence="1 5" id="KW-0963">Cytoplasm</keyword>
<dbReference type="SUPFAM" id="SSF56235">
    <property type="entry name" value="N-terminal nucleophile aminohydrolases (Ntn hydrolases)"/>
    <property type="match status" value="1"/>
</dbReference>
<comment type="similarity">
    <text evidence="5">Belongs to the peptidase T1B family.</text>
</comment>
<evidence type="ECO:0000313" key="6">
    <source>
        <dbReference type="EMBL" id="KAF8452416.1"/>
    </source>
</evidence>
<protein>
    <recommendedName>
        <fullName evidence="5">Proteasome subunit beta</fullName>
    </recommendedName>
</protein>
<dbReference type="Proteomes" id="UP001194468">
    <property type="component" value="Unassembled WGS sequence"/>
</dbReference>
<comment type="caution">
    <text evidence="6">The sequence shown here is derived from an EMBL/GenBank/DDBJ whole genome shotgun (WGS) entry which is preliminary data.</text>
</comment>
<dbReference type="PANTHER" id="PTHR11599">
    <property type="entry name" value="PROTEASOME SUBUNIT ALPHA/BETA"/>
    <property type="match status" value="1"/>
</dbReference>
<keyword evidence="7" id="KW-1185">Reference proteome</keyword>
<comment type="subunit">
    <text evidence="5">Component of the proteasome complex.</text>
</comment>
<evidence type="ECO:0000256" key="2">
    <source>
        <dbReference type="ARBA" id="ARBA00022942"/>
    </source>
</evidence>
<dbReference type="Pfam" id="PF00227">
    <property type="entry name" value="Proteasome"/>
    <property type="match status" value="2"/>
</dbReference>
<evidence type="ECO:0000256" key="3">
    <source>
        <dbReference type="ARBA" id="ARBA00023242"/>
    </source>
</evidence>
<dbReference type="EMBL" id="WHUW01000001">
    <property type="protein sequence ID" value="KAF8452416.1"/>
    <property type="molecule type" value="Genomic_DNA"/>
</dbReference>
<dbReference type="InterPro" id="IPR001353">
    <property type="entry name" value="Proteasome_sua/b"/>
</dbReference>
<keyword evidence="3 5" id="KW-0539">Nucleus</keyword>
<dbReference type="GO" id="GO:0010498">
    <property type="term" value="P:proteasomal protein catabolic process"/>
    <property type="evidence" value="ECO:0007669"/>
    <property type="project" value="InterPro"/>
</dbReference>
<evidence type="ECO:0000256" key="5">
    <source>
        <dbReference type="RuleBase" id="RU004203"/>
    </source>
</evidence>
<proteinExistence type="inferred from homology"/>
<dbReference type="GO" id="GO:0005839">
    <property type="term" value="C:proteasome core complex"/>
    <property type="evidence" value="ECO:0007669"/>
    <property type="project" value="InterPro"/>
</dbReference>
<reference evidence="6" key="1">
    <citation type="submission" date="2019-10" db="EMBL/GenBank/DDBJ databases">
        <authorList>
            <consortium name="DOE Joint Genome Institute"/>
            <person name="Kuo A."/>
            <person name="Miyauchi S."/>
            <person name="Kiss E."/>
            <person name="Drula E."/>
            <person name="Kohler A."/>
            <person name="Sanchez-Garcia M."/>
            <person name="Andreopoulos B."/>
            <person name="Barry K.W."/>
            <person name="Bonito G."/>
            <person name="Buee M."/>
            <person name="Carver A."/>
            <person name="Chen C."/>
            <person name="Cichocki N."/>
            <person name="Clum A."/>
            <person name="Culley D."/>
            <person name="Crous P.W."/>
            <person name="Fauchery L."/>
            <person name="Girlanda M."/>
            <person name="Hayes R."/>
            <person name="Keri Z."/>
            <person name="LaButti K."/>
            <person name="Lipzen A."/>
            <person name="Lombard V."/>
            <person name="Magnuson J."/>
            <person name="Maillard F."/>
            <person name="Morin E."/>
            <person name="Murat C."/>
            <person name="Nolan M."/>
            <person name="Ohm R."/>
            <person name="Pangilinan J."/>
            <person name="Pereira M."/>
            <person name="Perotto S."/>
            <person name="Peter M."/>
            <person name="Riley R."/>
            <person name="Sitrit Y."/>
            <person name="Stielow B."/>
            <person name="Szollosi G."/>
            <person name="Zifcakova L."/>
            <person name="Stursova M."/>
            <person name="Spatafora J.W."/>
            <person name="Tedersoo L."/>
            <person name="Vaario L.-M."/>
            <person name="Yamada A."/>
            <person name="Yan M."/>
            <person name="Wang P."/>
            <person name="Xu J."/>
            <person name="Bruns T."/>
            <person name="Baldrian P."/>
            <person name="Vilgalys R."/>
            <person name="Henrissat B."/>
            <person name="Grigoriev I.V."/>
            <person name="Hibbett D."/>
            <person name="Nagy L.G."/>
            <person name="Martin F.M."/>
        </authorList>
    </citation>
    <scope>NUCLEOTIDE SEQUENCE</scope>
    <source>
        <strain evidence="6">BED1</strain>
    </source>
</reference>
<dbReference type="CDD" id="cd03758">
    <property type="entry name" value="proteasome_beta_type_2"/>
    <property type="match status" value="1"/>
</dbReference>
<accession>A0AAD4C8I3</accession>
<keyword evidence="2 5" id="KW-0647">Proteasome</keyword>
<evidence type="ECO:0000256" key="4">
    <source>
        <dbReference type="ARBA" id="ARBA00026071"/>
    </source>
</evidence>
<dbReference type="GO" id="GO:0005634">
    <property type="term" value="C:nucleus"/>
    <property type="evidence" value="ECO:0007669"/>
    <property type="project" value="UniProtKB-SubCell"/>
</dbReference>
<dbReference type="InterPro" id="IPR029055">
    <property type="entry name" value="Ntn_hydrolases_N"/>
</dbReference>
<dbReference type="InterPro" id="IPR023333">
    <property type="entry name" value="Proteasome_suB-type"/>
</dbReference>
<dbReference type="GO" id="GO:0005737">
    <property type="term" value="C:cytoplasm"/>
    <property type="evidence" value="ECO:0007669"/>
    <property type="project" value="UniProtKB-SubCell"/>
</dbReference>
<comment type="function">
    <text evidence="5">Component of the proteasome, a multicatalytic proteinase complex which is characterized by its ability to cleave peptides with Arg, Phe, Tyr, Leu, and Glu adjacent to the leaving group at neutral or slightly basic pH. The proteasome has an ATP-dependent proteolytic activity.</text>
</comment>
<dbReference type="InterPro" id="IPR050115">
    <property type="entry name" value="Proteasome_alpha"/>
</dbReference>
<evidence type="ECO:0000313" key="7">
    <source>
        <dbReference type="Proteomes" id="UP001194468"/>
    </source>
</evidence>
<dbReference type="InterPro" id="IPR035206">
    <property type="entry name" value="Proteasome_beta2"/>
</dbReference>
<organism evidence="6 7">
    <name type="scientific">Boletus edulis BED1</name>
    <dbReference type="NCBI Taxonomy" id="1328754"/>
    <lineage>
        <taxon>Eukaryota</taxon>
        <taxon>Fungi</taxon>
        <taxon>Dikarya</taxon>
        <taxon>Basidiomycota</taxon>
        <taxon>Agaricomycotina</taxon>
        <taxon>Agaricomycetes</taxon>
        <taxon>Agaricomycetidae</taxon>
        <taxon>Boletales</taxon>
        <taxon>Boletineae</taxon>
        <taxon>Boletaceae</taxon>
        <taxon>Boletoideae</taxon>
        <taxon>Boletus</taxon>
    </lineage>
</organism>